<accession>A0ABQ9GWK9</accession>
<evidence type="ECO:0008006" key="3">
    <source>
        <dbReference type="Google" id="ProtNLM"/>
    </source>
</evidence>
<organism evidence="1 2">
    <name type="scientific">Dryococelus australis</name>
    <dbReference type="NCBI Taxonomy" id="614101"/>
    <lineage>
        <taxon>Eukaryota</taxon>
        <taxon>Metazoa</taxon>
        <taxon>Ecdysozoa</taxon>
        <taxon>Arthropoda</taxon>
        <taxon>Hexapoda</taxon>
        <taxon>Insecta</taxon>
        <taxon>Pterygota</taxon>
        <taxon>Neoptera</taxon>
        <taxon>Polyneoptera</taxon>
        <taxon>Phasmatodea</taxon>
        <taxon>Verophasmatodea</taxon>
        <taxon>Anareolatae</taxon>
        <taxon>Phasmatidae</taxon>
        <taxon>Eurycanthinae</taxon>
        <taxon>Dryococelus</taxon>
    </lineage>
</organism>
<gene>
    <name evidence="1" type="ORF">PR048_020860</name>
</gene>
<name>A0ABQ9GWK9_9NEOP</name>
<evidence type="ECO:0000313" key="2">
    <source>
        <dbReference type="Proteomes" id="UP001159363"/>
    </source>
</evidence>
<sequence>MASEKVKYSLLNDDNYHAWARRTRAGLEQRTIDPGYDEETEKLMPKQRTRDTDTLNFIIQVVEDQYLNDLDQCARTKTAWEILESIHCNFSILHLITMLE</sequence>
<reference evidence="1 2" key="1">
    <citation type="submission" date="2023-02" db="EMBL/GenBank/DDBJ databases">
        <title>LHISI_Scaffold_Assembly.</title>
        <authorList>
            <person name="Stuart O.P."/>
            <person name="Cleave R."/>
            <person name="Magrath M.J.L."/>
            <person name="Mikheyev A.S."/>
        </authorList>
    </citation>
    <scope>NUCLEOTIDE SEQUENCE [LARGE SCALE GENOMIC DNA]</scope>
    <source>
        <strain evidence="1">Daus_M_001</strain>
        <tissue evidence="1">Leg muscle</tissue>
    </source>
</reference>
<protein>
    <recommendedName>
        <fullName evidence="3">Retrotransposon Copia-like N-terminal domain-containing protein</fullName>
    </recommendedName>
</protein>
<keyword evidence="2" id="KW-1185">Reference proteome</keyword>
<proteinExistence type="predicted"/>
<evidence type="ECO:0000313" key="1">
    <source>
        <dbReference type="EMBL" id="KAJ8876415.1"/>
    </source>
</evidence>
<dbReference type="EMBL" id="JARBHB010000008">
    <property type="protein sequence ID" value="KAJ8876415.1"/>
    <property type="molecule type" value="Genomic_DNA"/>
</dbReference>
<dbReference type="Proteomes" id="UP001159363">
    <property type="component" value="Chromosome 7"/>
</dbReference>
<comment type="caution">
    <text evidence="1">The sequence shown here is derived from an EMBL/GenBank/DDBJ whole genome shotgun (WGS) entry which is preliminary data.</text>
</comment>